<dbReference type="InterPro" id="IPR023214">
    <property type="entry name" value="HAD_sf"/>
</dbReference>
<keyword evidence="1" id="KW-0378">Hydrolase</keyword>
<dbReference type="Pfam" id="PF00702">
    <property type="entry name" value="Hydrolase"/>
    <property type="match status" value="1"/>
</dbReference>
<dbReference type="PANTHER" id="PTHR43434:SF22">
    <property type="entry name" value="PHOSPHOGLYCOLATE PHOSPHATASE"/>
    <property type="match status" value="1"/>
</dbReference>
<dbReference type="SFLD" id="SFLDS00003">
    <property type="entry name" value="Haloacid_Dehalogenase"/>
    <property type="match status" value="1"/>
</dbReference>
<dbReference type="GO" id="GO:0006281">
    <property type="term" value="P:DNA repair"/>
    <property type="evidence" value="ECO:0007669"/>
    <property type="project" value="TreeGrafter"/>
</dbReference>
<dbReference type="InterPro" id="IPR006439">
    <property type="entry name" value="HAD-SF_hydro_IA"/>
</dbReference>
<accession>A0A939G038</accession>
<dbReference type="Proteomes" id="UP000664122">
    <property type="component" value="Unassembled WGS sequence"/>
</dbReference>
<comment type="caution">
    <text evidence="1">The sequence shown here is derived from an EMBL/GenBank/DDBJ whole genome shotgun (WGS) entry which is preliminary data.</text>
</comment>
<dbReference type="NCBIfam" id="TIGR01549">
    <property type="entry name" value="HAD-SF-IA-v1"/>
    <property type="match status" value="1"/>
</dbReference>
<dbReference type="InterPro" id="IPR036412">
    <property type="entry name" value="HAD-like_sf"/>
</dbReference>
<gene>
    <name evidence="1" type="ORF">J1C48_11215</name>
</gene>
<dbReference type="PANTHER" id="PTHR43434">
    <property type="entry name" value="PHOSPHOGLYCOLATE PHOSPHATASE"/>
    <property type="match status" value="1"/>
</dbReference>
<keyword evidence="2" id="KW-1185">Reference proteome</keyword>
<name>A0A939G038_9HYPH</name>
<dbReference type="AlphaFoldDB" id="A0A939G038"/>
<evidence type="ECO:0000313" key="1">
    <source>
        <dbReference type="EMBL" id="MBO0663148.1"/>
    </source>
</evidence>
<dbReference type="SUPFAM" id="SSF56784">
    <property type="entry name" value="HAD-like"/>
    <property type="match status" value="1"/>
</dbReference>
<dbReference type="InterPro" id="IPR050155">
    <property type="entry name" value="HAD-like_hydrolase_sf"/>
</dbReference>
<dbReference type="InterPro" id="IPR023198">
    <property type="entry name" value="PGP-like_dom2"/>
</dbReference>
<proteinExistence type="predicted"/>
<protein>
    <submittedName>
        <fullName evidence="1">HAD family hydrolase</fullName>
    </submittedName>
</protein>
<dbReference type="Gene3D" id="3.40.50.1000">
    <property type="entry name" value="HAD superfamily/HAD-like"/>
    <property type="match status" value="1"/>
</dbReference>
<dbReference type="RefSeq" id="WP_207257929.1">
    <property type="nucleotide sequence ID" value="NZ_JAFMPP010000008.1"/>
</dbReference>
<dbReference type="SFLD" id="SFLDG01129">
    <property type="entry name" value="C1.5:_HAD__Beta-PGM__Phosphata"/>
    <property type="match status" value="1"/>
</dbReference>
<reference evidence="1" key="1">
    <citation type="submission" date="2021-03" db="EMBL/GenBank/DDBJ databases">
        <title>Whole genome sequence of Jiella sp. CQZ9-1.</title>
        <authorList>
            <person name="Tuo L."/>
        </authorList>
    </citation>
    <scope>NUCLEOTIDE SEQUENCE</scope>
    <source>
        <strain evidence="1">CQZ9-1</strain>
    </source>
</reference>
<evidence type="ECO:0000313" key="2">
    <source>
        <dbReference type="Proteomes" id="UP000664122"/>
    </source>
</evidence>
<dbReference type="Gene3D" id="1.10.150.240">
    <property type="entry name" value="Putative phosphatase, domain 2"/>
    <property type="match status" value="1"/>
</dbReference>
<dbReference type="GO" id="GO:0008967">
    <property type="term" value="F:phosphoglycolate phosphatase activity"/>
    <property type="evidence" value="ECO:0007669"/>
    <property type="project" value="TreeGrafter"/>
</dbReference>
<dbReference type="EMBL" id="JAFMPP010000008">
    <property type="protein sequence ID" value="MBO0663148.1"/>
    <property type="molecule type" value="Genomic_DNA"/>
</dbReference>
<organism evidence="1 2">
    <name type="scientific">Jiella flava</name>
    <dbReference type="NCBI Taxonomy" id="2816857"/>
    <lineage>
        <taxon>Bacteria</taxon>
        <taxon>Pseudomonadati</taxon>
        <taxon>Pseudomonadota</taxon>
        <taxon>Alphaproteobacteria</taxon>
        <taxon>Hyphomicrobiales</taxon>
        <taxon>Aurantimonadaceae</taxon>
        <taxon>Jiella</taxon>
    </lineage>
</organism>
<sequence length="251" mass="25979">MADPILGVLFDKDGTLVDYSATWAPINVAAACFAADGDPDLAEHLLRIGGHDPVTGRIAAGSLLAASHTIEIAQAWRNAGSPFTAAALTCELDRIFTEGAAAAVAVPNVVQLFQELHGAGMRSGVATSDSVAGAHATLRTIGLDGLLDFVAGYDSGHGGKPEPGMATAFSKATGLPPYALAMVGDNLHDIRMGRAAAFSLCVGVLTGTSTRQDLEAEADHILDDVTHLPHLLQHLGRWPSRQFDAGANPRG</sequence>